<protein>
    <submittedName>
        <fullName evidence="1">Uncharacterized protein</fullName>
    </submittedName>
</protein>
<name>A0AAN8NZX5_POLSC</name>
<reference evidence="1 2" key="1">
    <citation type="submission" date="2023-10" db="EMBL/GenBank/DDBJ databases">
        <title>Genomes of two closely related lineages of the louse Polyplax serrata with different host specificities.</title>
        <authorList>
            <person name="Martinu J."/>
            <person name="Tarabai H."/>
            <person name="Stefka J."/>
            <person name="Hypsa V."/>
        </authorList>
    </citation>
    <scope>NUCLEOTIDE SEQUENCE [LARGE SCALE GENOMIC DNA]</scope>
    <source>
        <strain evidence="1">HR10_N</strain>
    </source>
</reference>
<accession>A0AAN8NZX5</accession>
<evidence type="ECO:0000313" key="1">
    <source>
        <dbReference type="EMBL" id="KAK6636453.1"/>
    </source>
</evidence>
<dbReference type="EMBL" id="JAWJWE010000004">
    <property type="protein sequence ID" value="KAK6636453.1"/>
    <property type="molecule type" value="Genomic_DNA"/>
</dbReference>
<organism evidence="1 2">
    <name type="scientific">Polyplax serrata</name>
    <name type="common">Common mouse louse</name>
    <dbReference type="NCBI Taxonomy" id="468196"/>
    <lineage>
        <taxon>Eukaryota</taxon>
        <taxon>Metazoa</taxon>
        <taxon>Ecdysozoa</taxon>
        <taxon>Arthropoda</taxon>
        <taxon>Hexapoda</taxon>
        <taxon>Insecta</taxon>
        <taxon>Pterygota</taxon>
        <taxon>Neoptera</taxon>
        <taxon>Paraneoptera</taxon>
        <taxon>Psocodea</taxon>
        <taxon>Troctomorpha</taxon>
        <taxon>Phthiraptera</taxon>
        <taxon>Anoplura</taxon>
        <taxon>Polyplacidae</taxon>
        <taxon>Polyplax</taxon>
    </lineage>
</organism>
<evidence type="ECO:0000313" key="2">
    <source>
        <dbReference type="Proteomes" id="UP001372834"/>
    </source>
</evidence>
<dbReference type="Proteomes" id="UP001372834">
    <property type="component" value="Unassembled WGS sequence"/>
</dbReference>
<comment type="caution">
    <text evidence="1">The sequence shown here is derived from an EMBL/GenBank/DDBJ whole genome shotgun (WGS) entry which is preliminary data.</text>
</comment>
<gene>
    <name evidence="1" type="ORF">RUM43_010114</name>
</gene>
<dbReference type="AlphaFoldDB" id="A0AAN8NZX5"/>
<proteinExistence type="predicted"/>
<sequence>MKFKRSESDERLSVTRPLQIPKSLKGFVKYPDGFEGVEKPNHRDLTRGIILNGERVKSPTDQRISENIALR</sequence>